<dbReference type="GO" id="GO:0031177">
    <property type="term" value="F:phosphopantetheine binding"/>
    <property type="evidence" value="ECO:0007669"/>
    <property type="project" value="TreeGrafter"/>
</dbReference>
<name>A0AAE5A9M3_9NOCA</name>
<dbReference type="AlphaFoldDB" id="A0AAE5A9M3"/>
<dbReference type="SUPFAM" id="SSF56801">
    <property type="entry name" value="Acetyl-CoA synthetase-like"/>
    <property type="match status" value="1"/>
</dbReference>
<dbReference type="GO" id="GO:0005829">
    <property type="term" value="C:cytosol"/>
    <property type="evidence" value="ECO:0007669"/>
    <property type="project" value="TreeGrafter"/>
</dbReference>
<feature type="domain" description="AMP-dependent synthetase/ligase" evidence="1">
    <location>
        <begin position="229"/>
        <end position="291"/>
    </location>
</feature>
<dbReference type="PANTHER" id="PTHR45527">
    <property type="entry name" value="NONRIBOSOMAL PEPTIDE SYNTHETASE"/>
    <property type="match status" value="1"/>
</dbReference>
<dbReference type="InterPro" id="IPR001242">
    <property type="entry name" value="Condensation_dom"/>
</dbReference>
<dbReference type="GO" id="GO:0043041">
    <property type="term" value="P:amino acid activation for nonribosomal peptide biosynthetic process"/>
    <property type="evidence" value="ECO:0007669"/>
    <property type="project" value="TreeGrafter"/>
</dbReference>
<gene>
    <name evidence="3" type="ORF">R4315_32270</name>
</gene>
<dbReference type="InterPro" id="IPR000873">
    <property type="entry name" value="AMP-dep_synth/lig_dom"/>
</dbReference>
<sequence length="292" mass="31333">MVVHSALALTLAVLSGSEDIAVGTPTSGRPDPALDDLVGMFAGTVVLRTRVDQRQTFTEFLAAVRDTDLEAFAHADLPFDQVVDAVAPVRSATHHPLFQVMLAYQNFGGTELRLDEVAVRRRSIESAVSRYDLELSLSEMRADDGAAAGLTGDLVYPAELFDSSTVVRWSELLHHILSTVVADPSRALGDLEWVTPAEAAALVPSRGPKALAAQTLPELLTADRTGIAARCGNEELAYRELDARSNWWARRLIAVGVGPGDRVAIMIPRSLDSVIAVWAIARSGAAFVPLDV</sequence>
<dbReference type="InterPro" id="IPR042099">
    <property type="entry name" value="ANL_N_sf"/>
</dbReference>
<dbReference type="Gene3D" id="3.40.50.12780">
    <property type="entry name" value="N-terminal domain of ligase-like"/>
    <property type="match status" value="1"/>
</dbReference>
<dbReference type="InterPro" id="IPR023213">
    <property type="entry name" value="CAT-like_dom_sf"/>
</dbReference>
<dbReference type="SUPFAM" id="SSF52777">
    <property type="entry name" value="CoA-dependent acyltransferases"/>
    <property type="match status" value="1"/>
</dbReference>
<dbReference type="GO" id="GO:0047527">
    <property type="term" value="F:2,3-dihydroxybenzoate-serine ligase activity"/>
    <property type="evidence" value="ECO:0007669"/>
    <property type="project" value="TreeGrafter"/>
</dbReference>
<dbReference type="Pfam" id="PF00668">
    <property type="entry name" value="Condensation"/>
    <property type="match status" value="1"/>
</dbReference>
<dbReference type="Pfam" id="PF00501">
    <property type="entry name" value="AMP-binding"/>
    <property type="match status" value="1"/>
</dbReference>
<dbReference type="GO" id="GO:0009239">
    <property type="term" value="P:enterobactin biosynthetic process"/>
    <property type="evidence" value="ECO:0007669"/>
    <property type="project" value="TreeGrafter"/>
</dbReference>
<dbReference type="EMBL" id="JAWLUP010000383">
    <property type="protein sequence ID" value="MDV7269195.1"/>
    <property type="molecule type" value="Genomic_DNA"/>
</dbReference>
<protein>
    <submittedName>
        <fullName evidence="3">Condensation domain-containing protein</fullName>
    </submittedName>
</protein>
<evidence type="ECO:0000313" key="4">
    <source>
        <dbReference type="Proteomes" id="UP001185863"/>
    </source>
</evidence>
<comment type="caution">
    <text evidence="3">The sequence shown here is derived from an EMBL/GenBank/DDBJ whole genome shotgun (WGS) entry which is preliminary data.</text>
</comment>
<dbReference type="Gene3D" id="3.30.559.30">
    <property type="entry name" value="Nonribosomal peptide synthetase, condensation domain"/>
    <property type="match status" value="1"/>
</dbReference>
<reference evidence="3" key="1">
    <citation type="submission" date="2023-10" db="EMBL/GenBank/DDBJ databases">
        <title>Development of a sustainable strategy for remediation of hydrocarbon-contaminated territories based on the waste exchange concept.</title>
        <authorList>
            <person name="Krivoruchko A."/>
        </authorList>
    </citation>
    <scope>NUCLEOTIDE SEQUENCE</scope>
    <source>
        <strain evidence="3">IEGM 68</strain>
    </source>
</reference>
<feature type="non-terminal residue" evidence="3">
    <location>
        <position position="292"/>
    </location>
</feature>
<evidence type="ECO:0000259" key="2">
    <source>
        <dbReference type="Pfam" id="PF00668"/>
    </source>
</evidence>
<organism evidence="3 4">
    <name type="scientific">Rhodococcus oxybenzonivorans</name>
    <dbReference type="NCBI Taxonomy" id="1990687"/>
    <lineage>
        <taxon>Bacteria</taxon>
        <taxon>Bacillati</taxon>
        <taxon>Actinomycetota</taxon>
        <taxon>Actinomycetes</taxon>
        <taxon>Mycobacteriales</taxon>
        <taxon>Nocardiaceae</taxon>
        <taxon>Rhodococcus</taxon>
    </lineage>
</organism>
<evidence type="ECO:0000313" key="3">
    <source>
        <dbReference type="EMBL" id="MDV7269195.1"/>
    </source>
</evidence>
<dbReference type="Proteomes" id="UP001185863">
    <property type="component" value="Unassembled WGS sequence"/>
</dbReference>
<dbReference type="RefSeq" id="WP_317769522.1">
    <property type="nucleotide sequence ID" value="NZ_JAWLUP010000383.1"/>
</dbReference>
<feature type="domain" description="Condensation" evidence="2">
    <location>
        <begin position="1"/>
        <end position="203"/>
    </location>
</feature>
<dbReference type="PANTHER" id="PTHR45527:SF1">
    <property type="entry name" value="FATTY ACID SYNTHASE"/>
    <property type="match status" value="1"/>
</dbReference>
<dbReference type="GO" id="GO:0008610">
    <property type="term" value="P:lipid biosynthetic process"/>
    <property type="evidence" value="ECO:0007669"/>
    <property type="project" value="UniProtKB-ARBA"/>
</dbReference>
<proteinExistence type="predicted"/>
<evidence type="ECO:0000259" key="1">
    <source>
        <dbReference type="Pfam" id="PF00501"/>
    </source>
</evidence>
<dbReference type="GO" id="GO:0009366">
    <property type="term" value="C:enterobactin synthetase complex"/>
    <property type="evidence" value="ECO:0007669"/>
    <property type="project" value="TreeGrafter"/>
</dbReference>
<accession>A0AAE5A9M3</accession>
<dbReference type="Gene3D" id="3.30.559.10">
    <property type="entry name" value="Chloramphenicol acetyltransferase-like domain"/>
    <property type="match status" value="1"/>
</dbReference>